<feature type="compositionally biased region" description="Acidic residues" evidence="5">
    <location>
        <begin position="271"/>
        <end position="289"/>
    </location>
</feature>
<keyword evidence="3" id="KW-0963">Cytoplasm</keyword>
<keyword evidence="2 3" id="KW-0342">GTP-binding</keyword>
<dbReference type="CDD" id="cd01856">
    <property type="entry name" value="YlqF"/>
    <property type="match status" value="1"/>
</dbReference>
<keyword evidence="8" id="KW-1185">Reference proteome</keyword>
<dbReference type="GO" id="GO:0005737">
    <property type="term" value="C:cytoplasm"/>
    <property type="evidence" value="ECO:0007669"/>
    <property type="project" value="UniProtKB-SubCell"/>
</dbReference>
<dbReference type="Proteomes" id="UP000565262">
    <property type="component" value="Unassembled WGS sequence"/>
</dbReference>
<dbReference type="InterPro" id="IPR006073">
    <property type="entry name" value="GTP-bd"/>
</dbReference>
<gene>
    <name evidence="7" type="primary">ylqF</name>
    <name evidence="7" type="ORF">H4O21_01625</name>
</gene>
<evidence type="ECO:0000256" key="3">
    <source>
        <dbReference type="PIRNR" id="PIRNR006230"/>
    </source>
</evidence>
<keyword evidence="1 3" id="KW-0547">Nucleotide-binding</keyword>
<dbReference type="InterPro" id="IPR027417">
    <property type="entry name" value="P-loop_NTPase"/>
</dbReference>
<feature type="compositionally biased region" description="Polar residues" evidence="5">
    <location>
        <begin position="290"/>
        <end position="305"/>
    </location>
</feature>
<dbReference type="InterPro" id="IPR019991">
    <property type="entry name" value="GTP-bd_ribosome_bgen"/>
</dbReference>
<dbReference type="GO" id="GO:0006412">
    <property type="term" value="P:translation"/>
    <property type="evidence" value="ECO:0007669"/>
    <property type="project" value="TreeGrafter"/>
</dbReference>
<feature type="binding site" evidence="4">
    <location>
        <position position="166"/>
    </location>
    <ligand>
        <name>GTP</name>
        <dbReference type="ChEBI" id="CHEBI:37565"/>
    </ligand>
</feature>
<comment type="function">
    <text evidence="3">Required for a late step of 50S ribosomal subunit assembly. Has GTPase activity.</text>
</comment>
<dbReference type="InterPro" id="IPR023179">
    <property type="entry name" value="GTP-bd_ortho_bundle_sf"/>
</dbReference>
<comment type="subcellular location">
    <subcellularLocation>
        <location evidence="3">Cytoplasm</location>
    </subcellularLocation>
</comment>
<dbReference type="InterPro" id="IPR016478">
    <property type="entry name" value="GTPase_MTG1"/>
</dbReference>
<organism evidence="7 8">
    <name type="scientific">Oceanospirillum sediminis</name>
    <dbReference type="NCBI Taxonomy" id="2760088"/>
    <lineage>
        <taxon>Bacteria</taxon>
        <taxon>Pseudomonadati</taxon>
        <taxon>Pseudomonadota</taxon>
        <taxon>Gammaproteobacteria</taxon>
        <taxon>Oceanospirillales</taxon>
        <taxon>Oceanospirillaceae</taxon>
        <taxon>Oceanospirillum</taxon>
    </lineage>
</organism>
<dbReference type="PIRSF" id="PIRSF006230">
    <property type="entry name" value="MG442"/>
    <property type="match status" value="1"/>
</dbReference>
<proteinExistence type="inferred from homology"/>
<sequence>MLGWYPGHMNKARRQIKDSLPEIDVIIEVLDARLPYSSENPMLAELRGKKPCLKILSRDDLADPAVTKEWVRFYNAQEDTHAINVTTTEARTLKQIPKLVKEMAGQVRKDRAVRAMVMGIPNVGKSTLINSLAGKKIAKTGDEPAVTKRQQKIALSSGIAIVDTPGVLWPRIEDQNSAYRLATSGAIRNTAIDFLDIAMFASQELSLRYPKALMTRYKMKEMPETPEDILQLIASKRGGLKAGGVVDWHKASEVLLNDLRAGHIGRISLETPEDIPEPVSEAPEEEDQDTLSPENKNGSPNQTPE</sequence>
<dbReference type="SUPFAM" id="SSF52540">
    <property type="entry name" value="P-loop containing nucleoside triphosphate hydrolases"/>
    <property type="match status" value="1"/>
</dbReference>
<dbReference type="EMBL" id="JACJFM010000002">
    <property type="protein sequence ID" value="MBB1485317.1"/>
    <property type="molecule type" value="Genomic_DNA"/>
</dbReference>
<dbReference type="Pfam" id="PF01926">
    <property type="entry name" value="MMR_HSR1"/>
    <property type="match status" value="1"/>
</dbReference>
<evidence type="ECO:0000256" key="5">
    <source>
        <dbReference type="SAM" id="MobiDB-lite"/>
    </source>
</evidence>
<protein>
    <recommendedName>
        <fullName evidence="3">Ribosome biogenesis GTPase A</fullName>
    </recommendedName>
</protein>
<comment type="similarity">
    <text evidence="3">Belongs to the TRAFAC class YlqF/YawG GTPase family. MTG1 subfamily.</text>
</comment>
<evidence type="ECO:0000256" key="2">
    <source>
        <dbReference type="ARBA" id="ARBA00023134"/>
    </source>
</evidence>
<evidence type="ECO:0000313" key="7">
    <source>
        <dbReference type="EMBL" id="MBB1485317.1"/>
    </source>
</evidence>
<name>A0A839ILF3_9GAMM</name>
<dbReference type="PANTHER" id="PTHR45782:SF4">
    <property type="entry name" value="MITOCHONDRIAL RIBOSOME-ASSOCIATED GTPASE 1"/>
    <property type="match status" value="1"/>
</dbReference>
<feature type="binding site" evidence="4">
    <location>
        <begin position="122"/>
        <end position="127"/>
    </location>
    <ligand>
        <name>GTP</name>
        <dbReference type="ChEBI" id="CHEBI:37565"/>
    </ligand>
</feature>
<reference evidence="7 8" key="1">
    <citation type="submission" date="2020-08" db="EMBL/GenBank/DDBJ databases">
        <title>Oceanospirillum sp. nov. isolated from marine sediment.</title>
        <authorList>
            <person name="Ji X."/>
        </authorList>
    </citation>
    <scope>NUCLEOTIDE SEQUENCE [LARGE SCALE GENOMIC DNA]</scope>
    <source>
        <strain evidence="7 8">D5</strain>
    </source>
</reference>
<feature type="domain" description="G" evidence="6">
    <location>
        <begin position="115"/>
        <end position="175"/>
    </location>
</feature>
<dbReference type="AlphaFoldDB" id="A0A839ILF3"/>
<feature type="region of interest" description="Disordered" evidence="5">
    <location>
        <begin position="268"/>
        <end position="305"/>
    </location>
</feature>
<dbReference type="NCBIfam" id="TIGR03596">
    <property type="entry name" value="GTPase_YlqF"/>
    <property type="match status" value="1"/>
</dbReference>
<dbReference type="GO" id="GO:0005525">
    <property type="term" value="F:GTP binding"/>
    <property type="evidence" value="ECO:0007669"/>
    <property type="project" value="UniProtKB-KW"/>
</dbReference>
<comment type="caution">
    <text evidence="7">The sequence shown here is derived from an EMBL/GenBank/DDBJ whole genome shotgun (WGS) entry which is preliminary data.</text>
</comment>
<evidence type="ECO:0000313" key="8">
    <source>
        <dbReference type="Proteomes" id="UP000565262"/>
    </source>
</evidence>
<dbReference type="PANTHER" id="PTHR45782">
    <property type="entry name" value="MITOCHONDRIAL RIBOSOME-ASSOCIATED GTPASE 1"/>
    <property type="match status" value="1"/>
</dbReference>
<dbReference type="Gene3D" id="1.10.1580.10">
    <property type="match status" value="1"/>
</dbReference>
<dbReference type="Gene3D" id="3.40.50.300">
    <property type="entry name" value="P-loop containing nucleotide triphosphate hydrolases"/>
    <property type="match status" value="1"/>
</dbReference>
<dbReference type="RefSeq" id="WP_182807109.1">
    <property type="nucleotide sequence ID" value="NZ_JACJFM010000002.1"/>
</dbReference>
<dbReference type="PRINTS" id="PR00326">
    <property type="entry name" value="GTP1OBG"/>
</dbReference>
<dbReference type="GO" id="GO:0003924">
    <property type="term" value="F:GTPase activity"/>
    <property type="evidence" value="ECO:0007669"/>
    <property type="project" value="TreeGrafter"/>
</dbReference>
<evidence type="ECO:0000256" key="4">
    <source>
        <dbReference type="PIRSR" id="PIRSR006230-1"/>
    </source>
</evidence>
<dbReference type="FunFam" id="3.40.50.300:FF:000590">
    <property type="entry name" value="Ribosome biogenesis GTPase A"/>
    <property type="match status" value="1"/>
</dbReference>
<evidence type="ECO:0000256" key="1">
    <source>
        <dbReference type="ARBA" id="ARBA00022741"/>
    </source>
</evidence>
<evidence type="ECO:0000259" key="6">
    <source>
        <dbReference type="Pfam" id="PF01926"/>
    </source>
</evidence>
<accession>A0A839ILF3</accession>